<dbReference type="PANTHER" id="PTHR34387:SF1">
    <property type="entry name" value="PERIPLASMIC IMMUNOGENIC PROTEIN"/>
    <property type="match status" value="1"/>
</dbReference>
<organism evidence="1">
    <name type="scientific">freshwater metagenome</name>
    <dbReference type="NCBI Taxonomy" id="449393"/>
    <lineage>
        <taxon>unclassified sequences</taxon>
        <taxon>metagenomes</taxon>
        <taxon>ecological metagenomes</taxon>
    </lineage>
</organism>
<dbReference type="Gene3D" id="3.30.110.170">
    <property type="entry name" value="Protein of unknown function (DUF541), domain 1"/>
    <property type="match status" value="1"/>
</dbReference>
<sequence length="211" mass="21328">MGRSVTVTGRGRASADYDEATLRLTAAARAASPSDATARATYAMSGMREALVRGGVGESSLSTTNVSLSPVHDPWPTVVAYEASLSLAAKLSELSHVGSLLVGAIDAGGDGARIDGITFSHSDPAVVENAAREAAFADARVKAEQYARLAGQSLGEVRHVAESEFGGVPVPQRVIAAAVNMGAVPIDGGEGSVTAVVIVSWSLVPADGAAN</sequence>
<dbReference type="InterPro" id="IPR052022">
    <property type="entry name" value="26kDa_periplasmic_antigen"/>
</dbReference>
<dbReference type="Gene3D" id="3.30.70.2970">
    <property type="entry name" value="Protein of unknown function (DUF541), domain 2"/>
    <property type="match status" value="1"/>
</dbReference>
<dbReference type="EMBL" id="CAFBPU010000082">
    <property type="protein sequence ID" value="CAB5040594.1"/>
    <property type="molecule type" value="Genomic_DNA"/>
</dbReference>
<accession>A0A6J7KY51</accession>
<dbReference type="PANTHER" id="PTHR34387">
    <property type="entry name" value="SLR1258 PROTEIN"/>
    <property type="match status" value="1"/>
</dbReference>
<evidence type="ECO:0000313" key="2">
    <source>
        <dbReference type="EMBL" id="CAB5040594.1"/>
    </source>
</evidence>
<gene>
    <name evidence="1" type="ORF">UFOPK3752_02256</name>
    <name evidence="2" type="ORF">UFOPK4150_02362</name>
</gene>
<name>A0A6J7KY51_9ZZZZ</name>
<protein>
    <submittedName>
        <fullName evidence="1">Unannotated protein</fullName>
    </submittedName>
</protein>
<dbReference type="AlphaFoldDB" id="A0A6J7KY51"/>
<reference evidence="1" key="1">
    <citation type="submission" date="2020-05" db="EMBL/GenBank/DDBJ databases">
        <authorList>
            <person name="Chiriac C."/>
            <person name="Salcher M."/>
            <person name="Ghai R."/>
            <person name="Kavagutti S V."/>
        </authorList>
    </citation>
    <scope>NUCLEOTIDE SEQUENCE</scope>
</reference>
<dbReference type="InterPro" id="IPR007497">
    <property type="entry name" value="SIMPL/DUF541"/>
</dbReference>
<dbReference type="Pfam" id="PF04402">
    <property type="entry name" value="SIMPL"/>
    <property type="match status" value="1"/>
</dbReference>
<dbReference type="GO" id="GO:0006974">
    <property type="term" value="P:DNA damage response"/>
    <property type="evidence" value="ECO:0007669"/>
    <property type="project" value="TreeGrafter"/>
</dbReference>
<proteinExistence type="predicted"/>
<dbReference type="EMBL" id="CAFBND010000154">
    <property type="protein sequence ID" value="CAB4960631.1"/>
    <property type="molecule type" value="Genomic_DNA"/>
</dbReference>
<evidence type="ECO:0000313" key="1">
    <source>
        <dbReference type="EMBL" id="CAB4960631.1"/>
    </source>
</evidence>